<name>A0A6I3T2Y0_9BURK</name>
<dbReference type="Gene3D" id="2.40.50.100">
    <property type="match status" value="1"/>
</dbReference>
<dbReference type="EMBL" id="WNKZ01000072">
    <property type="protein sequence ID" value="MTV55116.1"/>
    <property type="molecule type" value="Genomic_DNA"/>
</dbReference>
<reference evidence="4" key="1">
    <citation type="journal article" date="2014" name="Int. J. Syst. Evol. Microbiol.">
        <title>Complete genome of a new Firmicutes species belonging to the dominant human colonic microbiota ('Ruminococcus bicirculans') reveals two chromosomes and a selective capacity to utilize plant glucans.</title>
        <authorList>
            <consortium name="NISC Comparative Sequencing Program"/>
            <person name="Wegmann U."/>
            <person name="Louis P."/>
            <person name="Goesmann A."/>
            <person name="Henrissat B."/>
            <person name="Duncan S.H."/>
            <person name="Flint H.J."/>
        </authorList>
    </citation>
    <scope>NUCLEOTIDE SEQUENCE</scope>
    <source>
        <strain evidence="4">CGMCC 1.15931</strain>
    </source>
</reference>
<proteinExistence type="predicted"/>
<comment type="caution">
    <text evidence="5">The sequence shown here is derived from an EMBL/GenBank/DDBJ whole genome shotgun (WGS) entry which is preliminary data.</text>
</comment>
<gene>
    <name evidence="4" type="ORF">GCM10011572_29550</name>
    <name evidence="5" type="ORF">GM672_20505</name>
</gene>
<keyword evidence="1" id="KW-0175">Coiled coil</keyword>
<evidence type="ECO:0000313" key="6">
    <source>
        <dbReference type="Proteomes" id="UP000430634"/>
    </source>
</evidence>
<keyword evidence="7" id="KW-1185">Reference proteome</keyword>
<dbReference type="Proteomes" id="UP000622638">
    <property type="component" value="Unassembled WGS sequence"/>
</dbReference>
<evidence type="ECO:0000313" key="7">
    <source>
        <dbReference type="Proteomes" id="UP000622638"/>
    </source>
</evidence>
<evidence type="ECO:0000256" key="2">
    <source>
        <dbReference type="SAM" id="Phobius"/>
    </source>
</evidence>
<evidence type="ECO:0000313" key="5">
    <source>
        <dbReference type="EMBL" id="MTV55116.1"/>
    </source>
</evidence>
<keyword evidence="2" id="KW-1133">Transmembrane helix</keyword>
<organism evidence="5 6">
    <name type="scientific">Pseudoduganella buxea</name>
    <dbReference type="NCBI Taxonomy" id="1949069"/>
    <lineage>
        <taxon>Bacteria</taxon>
        <taxon>Pseudomonadati</taxon>
        <taxon>Pseudomonadota</taxon>
        <taxon>Betaproteobacteria</taxon>
        <taxon>Burkholderiales</taxon>
        <taxon>Oxalobacteraceae</taxon>
        <taxon>Telluria group</taxon>
        <taxon>Pseudoduganella</taxon>
    </lineage>
</organism>
<dbReference type="PRINTS" id="PR01490">
    <property type="entry name" value="RTXTOXIND"/>
</dbReference>
<sequence>MSLFRPAALNARQVKWLGEIILIRPLSFAVLTALAVGAAAIIVAFLCIGTYTKRSTVGGQLVPDRGLVKVYASQAGIVLEKRVHEGQRVRRGDVLFVVSGERSSSTQSDIQAAISRKIEMREQSLRKELDKTGQLQLEERVALDRKIAGLESELAKIENQLEGQRSRVQLAEETVRRSEELLAKSFVSKEQVQQKQADLLDQRSRLQALERDRLSGRRELVSQENARASAPLRDQNLLAQIARQLTSTGEELTESEARRRLVVTAPEDGIATAVAVETGQAVDGSRPLVSVVPAGALMQAHLYAPSSAIGFVQPGDTVLLRYQAYPYQKFGHARGRVVSVSKTALPSNELSGLGWFAANGAGSSPLYLVTVRLERQSVTAYGKQQAIQAGMLLDADVLRDTRRLYEWVLEPLFSMTGHL</sequence>
<dbReference type="Pfam" id="PF26002">
    <property type="entry name" value="Beta-barrel_AprE"/>
    <property type="match status" value="1"/>
</dbReference>
<feature type="transmembrane region" description="Helical" evidence="2">
    <location>
        <begin position="21"/>
        <end position="46"/>
    </location>
</feature>
<dbReference type="EMBL" id="BMKG01000011">
    <property type="protein sequence ID" value="GGC05758.1"/>
    <property type="molecule type" value="Genomic_DNA"/>
</dbReference>
<reference evidence="7" key="2">
    <citation type="journal article" date="2019" name="Int. J. Syst. Evol. Microbiol.">
        <title>The Global Catalogue of Microorganisms (GCM) 10K type strain sequencing project: providing services to taxonomists for standard genome sequencing and annotation.</title>
        <authorList>
            <consortium name="The Broad Institute Genomics Platform"/>
            <consortium name="The Broad Institute Genome Sequencing Center for Infectious Disease"/>
            <person name="Wu L."/>
            <person name="Ma J."/>
        </authorList>
    </citation>
    <scope>NUCLEOTIDE SEQUENCE [LARGE SCALE GENOMIC DNA]</scope>
    <source>
        <strain evidence="7">CGMCC 1.15931</strain>
    </source>
</reference>
<protein>
    <submittedName>
        <fullName evidence="5">HlyD family efflux transporter periplasmic adaptor subunit</fullName>
    </submittedName>
    <submittedName>
        <fullName evidence="4">Secretion protein</fullName>
    </submittedName>
</protein>
<dbReference type="InterPro" id="IPR050739">
    <property type="entry name" value="MFP"/>
</dbReference>
<keyword evidence="2" id="KW-0472">Membrane</keyword>
<accession>A0A6I3T2Y0</accession>
<dbReference type="AlphaFoldDB" id="A0A6I3T2Y0"/>
<dbReference type="RefSeq" id="WP_155472396.1">
    <property type="nucleotide sequence ID" value="NZ_BMKG01000011.1"/>
</dbReference>
<dbReference type="PANTHER" id="PTHR30386">
    <property type="entry name" value="MEMBRANE FUSION SUBUNIT OF EMRAB-TOLC MULTIDRUG EFFLUX PUMP"/>
    <property type="match status" value="1"/>
</dbReference>
<evidence type="ECO:0000259" key="3">
    <source>
        <dbReference type="Pfam" id="PF26002"/>
    </source>
</evidence>
<feature type="domain" description="AprE-like beta-barrel" evidence="3">
    <location>
        <begin position="305"/>
        <end position="397"/>
    </location>
</feature>
<dbReference type="PANTHER" id="PTHR30386:SF28">
    <property type="entry name" value="EXPORTED PROTEIN"/>
    <property type="match status" value="1"/>
</dbReference>
<dbReference type="OrthoDB" id="9775513at2"/>
<dbReference type="Proteomes" id="UP000430634">
    <property type="component" value="Unassembled WGS sequence"/>
</dbReference>
<keyword evidence="2" id="KW-0812">Transmembrane</keyword>
<evidence type="ECO:0000256" key="1">
    <source>
        <dbReference type="SAM" id="Coils"/>
    </source>
</evidence>
<feature type="coiled-coil region" evidence="1">
    <location>
        <begin position="140"/>
        <end position="212"/>
    </location>
</feature>
<dbReference type="InterPro" id="IPR058982">
    <property type="entry name" value="Beta-barrel_AprE"/>
</dbReference>
<reference evidence="4" key="4">
    <citation type="submission" date="2024-05" db="EMBL/GenBank/DDBJ databases">
        <authorList>
            <person name="Sun Q."/>
            <person name="Zhou Y."/>
        </authorList>
    </citation>
    <scope>NUCLEOTIDE SEQUENCE</scope>
    <source>
        <strain evidence="4">CGMCC 1.15931</strain>
    </source>
</reference>
<reference evidence="5 6" key="3">
    <citation type="submission" date="2019-11" db="EMBL/GenBank/DDBJ databases">
        <title>Type strains purchased from KCTC, JCM and DSMZ.</title>
        <authorList>
            <person name="Lu H."/>
        </authorList>
    </citation>
    <scope>NUCLEOTIDE SEQUENCE [LARGE SCALE GENOMIC DNA]</scope>
    <source>
        <strain evidence="5 6">KCTC 52429</strain>
    </source>
</reference>
<evidence type="ECO:0000313" key="4">
    <source>
        <dbReference type="EMBL" id="GGC05758.1"/>
    </source>
</evidence>